<feature type="region of interest" description="Disordered" evidence="1">
    <location>
        <begin position="282"/>
        <end position="343"/>
    </location>
</feature>
<reference evidence="2" key="1">
    <citation type="submission" date="2021-09" db="EMBL/GenBank/DDBJ databases">
        <authorList>
            <consortium name="AG Swart"/>
            <person name="Singh M."/>
            <person name="Singh A."/>
            <person name="Seah K."/>
            <person name="Emmerich C."/>
        </authorList>
    </citation>
    <scope>NUCLEOTIDE SEQUENCE</scope>
    <source>
        <strain evidence="2">ATCC30299</strain>
    </source>
</reference>
<dbReference type="Proteomes" id="UP001162131">
    <property type="component" value="Unassembled WGS sequence"/>
</dbReference>
<feature type="region of interest" description="Disordered" evidence="1">
    <location>
        <begin position="215"/>
        <end position="236"/>
    </location>
</feature>
<feature type="region of interest" description="Disordered" evidence="1">
    <location>
        <begin position="121"/>
        <end position="167"/>
    </location>
</feature>
<dbReference type="PANTHER" id="PTHR21580:SF28">
    <property type="entry name" value="BOREALIN N-TERMINAL DOMAIN-CONTAINING PROTEIN-RELATED"/>
    <property type="match status" value="1"/>
</dbReference>
<proteinExistence type="predicted"/>
<feature type="region of interest" description="Disordered" evidence="1">
    <location>
        <begin position="374"/>
        <end position="399"/>
    </location>
</feature>
<evidence type="ECO:0000313" key="2">
    <source>
        <dbReference type="EMBL" id="CAG9315642.1"/>
    </source>
</evidence>
<protein>
    <submittedName>
        <fullName evidence="2">Uncharacterized protein</fullName>
    </submittedName>
</protein>
<dbReference type="Pfam" id="PF07004">
    <property type="entry name" value="SHIPPO-rpt"/>
    <property type="match status" value="8"/>
</dbReference>
<sequence>MQGEIAPAYTIPSKRENFSSTAIKIAPGPGNYNISSDFYNFAKKHSFPKAPRLELKPQTLIPGPGEYKIPGTIGNGPKAVLQGRHETESNLLTPGPGHYSPNRLDGLLSYSFGMKFEKRIKNDSPGPGAYDTRTKQNNSPRAIFGSSKKGFGSSSGRDSPGPGYYQTFTEATSPKIVFAKSKRDKADIQSASPGPGYYTISSDWSQCPKALLLSKPSGSSKNSEIPGPGTYSPKVHEESFSYSIGNAQRTMLEPRSITPSPGQYDARKVYGSPAYSLGKGKRLKLPTSITPGPGQYSSNPPEEGVKITIVGRYNNPARSESPGPAQYSPNSTAILEKTSGPIFGTEKRLKEEKEEKWPSPGDYDINLRKKGKAFSFSKEKRDKSLKATTPGPGQYTIGSTLGKAGLAAINNN</sequence>
<feature type="compositionally biased region" description="Low complexity" evidence="1">
    <location>
        <begin position="144"/>
        <end position="163"/>
    </location>
</feature>
<gene>
    <name evidence="2" type="ORF">BSTOLATCC_MIC14392</name>
</gene>
<name>A0AAU9IR84_9CILI</name>
<accession>A0AAU9IR84</accession>
<feature type="compositionally biased region" description="Polar residues" evidence="1">
    <location>
        <begin position="287"/>
        <end position="300"/>
    </location>
</feature>
<dbReference type="InterPro" id="IPR051291">
    <property type="entry name" value="CIMAP"/>
</dbReference>
<dbReference type="InterPro" id="IPR010736">
    <property type="entry name" value="SHIPPO-rpt"/>
</dbReference>
<organism evidence="2 3">
    <name type="scientific">Blepharisma stoltei</name>
    <dbReference type="NCBI Taxonomy" id="1481888"/>
    <lineage>
        <taxon>Eukaryota</taxon>
        <taxon>Sar</taxon>
        <taxon>Alveolata</taxon>
        <taxon>Ciliophora</taxon>
        <taxon>Postciliodesmatophora</taxon>
        <taxon>Heterotrichea</taxon>
        <taxon>Heterotrichida</taxon>
        <taxon>Blepharismidae</taxon>
        <taxon>Blepharisma</taxon>
    </lineage>
</organism>
<dbReference type="AlphaFoldDB" id="A0AAU9IR84"/>
<evidence type="ECO:0000256" key="1">
    <source>
        <dbReference type="SAM" id="MobiDB-lite"/>
    </source>
</evidence>
<dbReference type="EMBL" id="CAJZBQ010000014">
    <property type="protein sequence ID" value="CAG9315642.1"/>
    <property type="molecule type" value="Genomic_DNA"/>
</dbReference>
<comment type="caution">
    <text evidence="2">The sequence shown here is derived from an EMBL/GenBank/DDBJ whole genome shotgun (WGS) entry which is preliminary data.</text>
</comment>
<keyword evidence="3" id="KW-1185">Reference proteome</keyword>
<dbReference type="PANTHER" id="PTHR21580">
    <property type="entry name" value="SHIPPO-1-RELATED"/>
    <property type="match status" value="1"/>
</dbReference>
<evidence type="ECO:0000313" key="3">
    <source>
        <dbReference type="Proteomes" id="UP001162131"/>
    </source>
</evidence>